<evidence type="ECO:0000313" key="2">
    <source>
        <dbReference type="EMBL" id="MDO3695952.1"/>
    </source>
</evidence>
<keyword evidence="1" id="KW-0812">Transmembrane</keyword>
<sequence>MEKHYSLRKNPPFEIFIKKNEFKVVDSLNPEQSKTYYFNYIEKLSLRKEKINWISTFLFFTLGILSELGFGILDKNKNEIRFFHDDIPVRIFLKGCDMNIAESVFEILKSK</sequence>
<dbReference type="RefSeq" id="WP_302885258.1">
    <property type="nucleotide sequence ID" value="NZ_JAUMIT010000012.1"/>
</dbReference>
<evidence type="ECO:0000256" key="1">
    <source>
        <dbReference type="SAM" id="Phobius"/>
    </source>
</evidence>
<keyword evidence="1" id="KW-1133">Transmembrane helix</keyword>
<comment type="caution">
    <text evidence="2">The sequence shown here is derived from an EMBL/GenBank/DDBJ whole genome shotgun (WGS) entry which is preliminary data.</text>
</comment>
<gene>
    <name evidence="2" type="ORF">QVZ41_13960</name>
</gene>
<reference evidence="2" key="1">
    <citation type="submission" date="2023-07" db="EMBL/GenBank/DDBJ databases">
        <title>Wenyingzhuangia sp. chi5 genome sequencing and assembly.</title>
        <authorList>
            <person name="Park S."/>
        </authorList>
    </citation>
    <scope>NUCLEOTIDE SEQUENCE</scope>
    <source>
        <strain evidence="2">Chi5</strain>
    </source>
</reference>
<keyword evidence="1" id="KW-0472">Membrane</keyword>
<accession>A0ABT8VVF5</accession>
<dbReference type="EMBL" id="JAUMIT010000012">
    <property type="protein sequence ID" value="MDO3695952.1"/>
    <property type="molecule type" value="Genomic_DNA"/>
</dbReference>
<keyword evidence="3" id="KW-1185">Reference proteome</keyword>
<organism evidence="2 3">
    <name type="scientific">Wenyingzhuangia gilva</name>
    <dbReference type="NCBI Taxonomy" id="3057677"/>
    <lineage>
        <taxon>Bacteria</taxon>
        <taxon>Pseudomonadati</taxon>
        <taxon>Bacteroidota</taxon>
        <taxon>Flavobacteriia</taxon>
        <taxon>Flavobacteriales</taxon>
        <taxon>Flavobacteriaceae</taxon>
        <taxon>Wenyingzhuangia</taxon>
    </lineage>
</organism>
<evidence type="ECO:0008006" key="4">
    <source>
        <dbReference type="Google" id="ProtNLM"/>
    </source>
</evidence>
<protein>
    <recommendedName>
        <fullName evidence="4">DUF4279 domain-containing protein</fullName>
    </recommendedName>
</protein>
<proteinExistence type="predicted"/>
<dbReference type="Proteomes" id="UP001168642">
    <property type="component" value="Unassembled WGS sequence"/>
</dbReference>
<name>A0ABT8VVF5_9FLAO</name>
<feature type="transmembrane region" description="Helical" evidence="1">
    <location>
        <begin position="51"/>
        <end position="73"/>
    </location>
</feature>
<evidence type="ECO:0000313" key="3">
    <source>
        <dbReference type="Proteomes" id="UP001168642"/>
    </source>
</evidence>